<dbReference type="AlphaFoldDB" id="A0A1L9Q082"/>
<feature type="transmembrane region" description="Helical" evidence="1">
    <location>
        <begin position="156"/>
        <end position="174"/>
    </location>
</feature>
<dbReference type="RefSeq" id="XP_040672946.1">
    <property type="nucleotide sequence ID" value="XM_040818318.1"/>
</dbReference>
<dbReference type="OrthoDB" id="4771706at2759"/>
<protein>
    <submittedName>
        <fullName evidence="2">Uncharacterized protein</fullName>
    </submittedName>
</protein>
<feature type="transmembrane region" description="Helical" evidence="1">
    <location>
        <begin position="95"/>
        <end position="118"/>
    </location>
</feature>
<keyword evidence="1" id="KW-0812">Transmembrane</keyword>
<feature type="transmembrane region" description="Helical" evidence="1">
    <location>
        <begin position="124"/>
        <end position="144"/>
    </location>
</feature>
<keyword evidence="1" id="KW-1133">Transmembrane helix</keyword>
<sequence>MAEKSNKLPSPSASAEEVRAYITQLLVTKYSTPVEIAASHAAKWEIGTFSQLSKASLQSLSDIFNSNVGLCLYNGVREDMCDHLEKQPSVIFAKYVARISVVILVSVLLLALSWSLGFPIPKDVALWAKSPLPWFFFSGAMVYYVYKHSFKDSSGVVFRVILIYVALIVGVFFSKV</sequence>
<evidence type="ECO:0000313" key="3">
    <source>
        <dbReference type="Proteomes" id="UP000184073"/>
    </source>
</evidence>
<organism evidence="2 3">
    <name type="scientific">Aspergillus versicolor CBS 583.65</name>
    <dbReference type="NCBI Taxonomy" id="1036611"/>
    <lineage>
        <taxon>Eukaryota</taxon>
        <taxon>Fungi</taxon>
        <taxon>Dikarya</taxon>
        <taxon>Ascomycota</taxon>
        <taxon>Pezizomycotina</taxon>
        <taxon>Eurotiomycetes</taxon>
        <taxon>Eurotiomycetidae</taxon>
        <taxon>Eurotiales</taxon>
        <taxon>Aspergillaceae</taxon>
        <taxon>Aspergillus</taxon>
        <taxon>Aspergillus subgen. Nidulantes</taxon>
    </lineage>
</organism>
<reference evidence="3" key="1">
    <citation type="journal article" date="2017" name="Genome Biol.">
        <title>Comparative genomics reveals high biological diversity and specific adaptations in the industrially and medically important fungal genus Aspergillus.</title>
        <authorList>
            <person name="de Vries R.P."/>
            <person name="Riley R."/>
            <person name="Wiebenga A."/>
            <person name="Aguilar-Osorio G."/>
            <person name="Amillis S."/>
            <person name="Uchima C.A."/>
            <person name="Anderluh G."/>
            <person name="Asadollahi M."/>
            <person name="Askin M."/>
            <person name="Barry K."/>
            <person name="Battaglia E."/>
            <person name="Bayram O."/>
            <person name="Benocci T."/>
            <person name="Braus-Stromeyer S.A."/>
            <person name="Caldana C."/>
            <person name="Canovas D."/>
            <person name="Cerqueira G.C."/>
            <person name="Chen F."/>
            <person name="Chen W."/>
            <person name="Choi C."/>
            <person name="Clum A."/>
            <person name="Dos Santos R.A."/>
            <person name="Damasio A.R."/>
            <person name="Diallinas G."/>
            <person name="Emri T."/>
            <person name="Fekete E."/>
            <person name="Flipphi M."/>
            <person name="Freyberg S."/>
            <person name="Gallo A."/>
            <person name="Gournas C."/>
            <person name="Habgood R."/>
            <person name="Hainaut M."/>
            <person name="Harispe M.L."/>
            <person name="Henrissat B."/>
            <person name="Hilden K.S."/>
            <person name="Hope R."/>
            <person name="Hossain A."/>
            <person name="Karabika E."/>
            <person name="Karaffa L."/>
            <person name="Karanyi Z."/>
            <person name="Krasevec N."/>
            <person name="Kuo A."/>
            <person name="Kusch H."/>
            <person name="LaButti K."/>
            <person name="Lagendijk E.L."/>
            <person name="Lapidus A."/>
            <person name="Levasseur A."/>
            <person name="Lindquist E."/>
            <person name="Lipzen A."/>
            <person name="Logrieco A.F."/>
            <person name="MacCabe A."/>
            <person name="Maekelae M.R."/>
            <person name="Malavazi I."/>
            <person name="Melin P."/>
            <person name="Meyer V."/>
            <person name="Mielnichuk N."/>
            <person name="Miskei M."/>
            <person name="Molnar A.P."/>
            <person name="Mule G."/>
            <person name="Ngan C.Y."/>
            <person name="Orejas M."/>
            <person name="Orosz E."/>
            <person name="Ouedraogo J.P."/>
            <person name="Overkamp K.M."/>
            <person name="Park H.-S."/>
            <person name="Perrone G."/>
            <person name="Piumi F."/>
            <person name="Punt P.J."/>
            <person name="Ram A.F."/>
            <person name="Ramon A."/>
            <person name="Rauscher S."/>
            <person name="Record E."/>
            <person name="Riano-Pachon D.M."/>
            <person name="Robert V."/>
            <person name="Roehrig J."/>
            <person name="Ruller R."/>
            <person name="Salamov A."/>
            <person name="Salih N.S."/>
            <person name="Samson R.A."/>
            <person name="Sandor E."/>
            <person name="Sanguinetti M."/>
            <person name="Schuetze T."/>
            <person name="Sepcic K."/>
            <person name="Shelest E."/>
            <person name="Sherlock G."/>
            <person name="Sophianopoulou V."/>
            <person name="Squina F.M."/>
            <person name="Sun H."/>
            <person name="Susca A."/>
            <person name="Todd R.B."/>
            <person name="Tsang A."/>
            <person name="Unkles S.E."/>
            <person name="van de Wiele N."/>
            <person name="van Rossen-Uffink D."/>
            <person name="Oliveira J.V."/>
            <person name="Vesth T.C."/>
            <person name="Visser J."/>
            <person name="Yu J.-H."/>
            <person name="Zhou M."/>
            <person name="Andersen M.R."/>
            <person name="Archer D.B."/>
            <person name="Baker S.E."/>
            <person name="Benoit I."/>
            <person name="Brakhage A.A."/>
            <person name="Braus G.H."/>
            <person name="Fischer R."/>
            <person name="Frisvad J.C."/>
            <person name="Goldman G.H."/>
            <person name="Houbraken J."/>
            <person name="Oakley B."/>
            <person name="Pocsi I."/>
            <person name="Scazzocchio C."/>
            <person name="Seiboth B."/>
            <person name="vanKuyk P.A."/>
            <person name="Wortman J."/>
            <person name="Dyer P.S."/>
            <person name="Grigoriev I.V."/>
        </authorList>
    </citation>
    <scope>NUCLEOTIDE SEQUENCE [LARGE SCALE GENOMIC DNA]</scope>
    <source>
        <strain evidence="3">CBS 583.65</strain>
    </source>
</reference>
<keyword evidence="1" id="KW-0472">Membrane</keyword>
<evidence type="ECO:0000256" key="1">
    <source>
        <dbReference type="SAM" id="Phobius"/>
    </source>
</evidence>
<name>A0A1L9Q082_ASPVE</name>
<dbReference type="VEuPathDB" id="FungiDB:ASPVEDRAFT_88438"/>
<gene>
    <name evidence="2" type="ORF">ASPVEDRAFT_88438</name>
</gene>
<dbReference type="Proteomes" id="UP000184073">
    <property type="component" value="Unassembled WGS sequence"/>
</dbReference>
<dbReference type="EMBL" id="KV878136">
    <property type="protein sequence ID" value="OJJ07184.1"/>
    <property type="molecule type" value="Genomic_DNA"/>
</dbReference>
<keyword evidence="3" id="KW-1185">Reference proteome</keyword>
<dbReference type="GeneID" id="63733829"/>
<proteinExistence type="predicted"/>
<accession>A0A1L9Q082</accession>
<evidence type="ECO:0000313" key="2">
    <source>
        <dbReference type="EMBL" id="OJJ07184.1"/>
    </source>
</evidence>